<protein>
    <recommendedName>
        <fullName evidence="2 6">Cryptochrome DASH</fullName>
    </recommendedName>
</protein>
<keyword evidence="4 6" id="KW-0274">FAD</keyword>
<reference evidence="9" key="1">
    <citation type="journal article" date="2019" name="Int. J. Syst. Evol. Microbiol.">
        <title>The Global Catalogue of Microorganisms (GCM) 10K type strain sequencing project: providing services to taxonomists for standard genome sequencing and annotation.</title>
        <authorList>
            <consortium name="The Broad Institute Genomics Platform"/>
            <consortium name="The Broad Institute Genome Sequencing Center for Infectious Disease"/>
            <person name="Wu L."/>
            <person name="Ma J."/>
        </authorList>
    </citation>
    <scope>NUCLEOTIDE SEQUENCE [LARGE SCALE GENOMIC DNA]</scope>
    <source>
        <strain evidence="9">CCUG 61485</strain>
    </source>
</reference>
<keyword evidence="5 6" id="KW-0157">Chromophore</keyword>
<dbReference type="Gene3D" id="3.40.50.620">
    <property type="entry name" value="HUPs"/>
    <property type="match status" value="1"/>
</dbReference>
<dbReference type="SUPFAM" id="SSF48173">
    <property type="entry name" value="Cryptochrome/photolyase FAD-binding domain"/>
    <property type="match status" value="1"/>
</dbReference>
<dbReference type="SUPFAM" id="SSF52425">
    <property type="entry name" value="Cryptochrome/photolyase, N-terminal domain"/>
    <property type="match status" value="1"/>
</dbReference>
<dbReference type="InterPro" id="IPR036134">
    <property type="entry name" value="Crypto/Photolyase_FAD-like_sf"/>
</dbReference>
<keyword evidence="3 6" id="KW-0285">Flavoprotein</keyword>
<comment type="caution">
    <text evidence="8">The sequence shown here is derived from an EMBL/GenBank/DDBJ whole genome shotgun (WGS) entry which is preliminary data.</text>
</comment>
<comment type="cofactor">
    <cofactor evidence="6">
        <name>FAD</name>
        <dbReference type="ChEBI" id="CHEBI:57692"/>
    </cofactor>
    <text evidence="6">Binds 1 FAD per subunit.</text>
</comment>
<feature type="domain" description="Photolyase/cryptochrome alpha/beta" evidence="7">
    <location>
        <begin position="7"/>
        <end position="141"/>
    </location>
</feature>
<dbReference type="Gene3D" id="1.25.40.80">
    <property type="match status" value="1"/>
</dbReference>
<comment type="function">
    <text evidence="6">May have a photoreceptor function.</text>
</comment>
<name>A0ABW3Y6S3_9FLAO</name>
<dbReference type="InterPro" id="IPR036155">
    <property type="entry name" value="Crypto/Photolyase_N_sf"/>
</dbReference>
<dbReference type="PANTHER" id="PTHR11455">
    <property type="entry name" value="CRYPTOCHROME"/>
    <property type="match status" value="1"/>
</dbReference>
<dbReference type="RefSeq" id="WP_377179643.1">
    <property type="nucleotide sequence ID" value="NZ_JBHTMY010000003.1"/>
</dbReference>
<comment type="cofactor">
    <cofactor evidence="6">
        <name>(6R)-5,10-methylene-5,6,7,8-tetrahydrofolate</name>
        <dbReference type="ChEBI" id="CHEBI:15636"/>
    </cofactor>
    <text evidence="6">Binds 1 5,10-methenyltetrahydrofolate (MTHF) per subunit.</text>
</comment>
<dbReference type="Gene3D" id="1.10.579.10">
    <property type="entry name" value="DNA Cyclobutane Dipyrimidine Photolyase, subunit A, domain 3"/>
    <property type="match status" value="1"/>
</dbReference>
<evidence type="ECO:0000259" key="7">
    <source>
        <dbReference type="PROSITE" id="PS51645"/>
    </source>
</evidence>
<dbReference type="Proteomes" id="UP001597201">
    <property type="component" value="Unassembled WGS sequence"/>
</dbReference>
<dbReference type="InterPro" id="IPR005101">
    <property type="entry name" value="Cryptochr/Photolyase_FAD-bd"/>
</dbReference>
<gene>
    <name evidence="8" type="ORF">ACFQ39_13095</name>
</gene>
<evidence type="ECO:0000313" key="8">
    <source>
        <dbReference type="EMBL" id="MFD1316555.1"/>
    </source>
</evidence>
<dbReference type="NCBIfam" id="TIGR02765">
    <property type="entry name" value="crypto_DASH"/>
    <property type="match status" value="1"/>
</dbReference>
<dbReference type="PANTHER" id="PTHR11455:SF22">
    <property type="entry name" value="CRYPTOCHROME DASH"/>
    <property type="match status" value="1"/>
</dbReference>
<evidence type="ECO:0000256" key="2">
    <source>
        <dbReference type="ARBA" id="ARBA00017881"/>
    </source>
</evidence>
<evidence type="ECO:0000256" key="6">
    <source>
        <dbReference type="RuleBase" id="RU367151"/>
    </source>
</evidence>
<dbReference type="InterPro" id="IPR014133">
    <property type="entry name" value="Cry_DASH"/>
</dbReference>
<dbReference type="InterPro" id="IPR006050">
    <property type="entry name" value="DNA_photolyase_N"/>
</dbReference>
<dbReference type="Pfam" id="PF03441">
    <property type="entry name" value="FAD_binding_7"/>
    <property type="match status" value="1"/>
</dbReference>
<organism evidence="8 9">
    <name type="scientific">Namhaeicola litoreus</name>
    <dbReference type="NCBI Taxonomy" id="1052145"/>
    <lineage>
        <taxon>Bacteria</taxon>
        <taxon>Pseudomonadati</taxon>
        <taxon>Bacteroidota</taxon>
        <taxon>Flavobacteriia</taxon>
        <taxon>Flavobacteriales</taxon>
        <taxon>Flavobacteriaceae</taxon>
        <taxon>Namhaeicola</taxon>
    </lineage>
</organism>
<evidence type="ECO:0000256" key="4">
    <source>
        <dbReference type="ARBA" id="ARBA00022827"/>
    </source>
</evidence>
<keyword evidence="9" id="KW-1185">Reference proteome</keyword>
<dbReference type="InterPro" id="IPR014729">
    <property type="entry name" value="Rossmann-like_a/b/a_fold"/>
</dbReference>
<dbReference type="EMBL" id="JBHTMY010000003">
    <property type="protein sequence ID" value="MFD1316555.1"/>
    <property type="molecule type" value="Genomic_DNA"/>
</dbReference>
<accession>A0ABW3Y6S3</accession>
<evidence type="ECO:0000313" key="9">
    <source>
        <dbReference type="Proteomes" id="UP001597201"/>
    </source>
</evidence>
<proteinExistence type="inferred from homology"/>
<dbReference type="Pfam" id="PF00875">
    <property type="entry name" value="DNA_photolyase"/>
    <property type="match status" value="1"/>
</dbReference>
<evidence type="ECO:0000256" key="3">
    <source>
        <dbReference type="ARBA" id="ARBA00022630"/>
    </source>
</evidence>
<dbReference type="InterPro" id="IPR002081">
    <property type="entry name" value="Cryptochrome/DNA_photolyase_1"/>
</dbReference>
<dbReference type="PROSITE" id="PS51645">
    <property type="entry name" value="PHR_CRY_ALPHA_BETA"/>
    <property type="match status" value="1"/>
</dbReference>
<dbReference type="PRINTS" id="PR00147">
    <property type="entry name" value="DNAPHOTLYASE"/>
</dbReference>
<comment type="similarity">
    <text evidence="1 6">Belongs to the DNA photolyase class-1 family.</text>
</comment>
<evidence type="ECO:0000256" key="1">
    <source>
        <dbReference type="ARBA" id="ARBA00005862"/>
    </source>
</evidence>
<evidence type="ECO:0000256" key="5">
    <source>
        <dbReference type="ARBA" id="ARBA00022991"/>
    </source>
</evidence>
<sequence length="438" mass="51729">MQKEQNKVALVWFRNDLRVKDQSSLAKAMEKANKVIAVYCLDPRHFKVSSYGFIKTNVFRTKFLLETLHQLKSNLNKINVSLLVFREKPEKIIPKLHGIYGFTEVYFQKEWTTEEIKVEEALKERLNEAAQMISVYDQFLVHPDDIIMGLDHIPDIFTEFRKNIEKYSKVRPVVELPKKMPEANLLEVENVIPTLVEMGFTEPDFVSISAFPFQGGEQNAMNRLDYYFFRSGKLGKYKETRNNLIGRDYSSKLSAWLSNGSVSPRTIYWAVRKFEKRYILNQSTSWLIYELIWRDYFKYVSMKYGSKMFSSHGIKSKLKKWKKDKDLVRQWVEGETSEPFVNANMIELKRTGWMSNRGRQNVASYFTKTLGLDWRIGASYFESMLVDYDVHSNYGNWMYVAGVGNDPRNRTFNIPLQALRYDPEQKFQKIWLEEILYE</sequence>